<organism evidence="4">
    <name type="scientific">hydrothermal vent metagenome</name>
    <dbReference type="NCBI Taxonomy" id="652676"/>
    <lineage>
        <taxon>unclassified sequences</taxon>
        <taxon>metagenomes</taxon>
        <taxon>ecological metagenomes</taxon>
    </lineage>
</organism>
<dbReference type="SUPFAM" id="SSF53474">
    <property type="entry name" value="alpha/beta-Hydrolases"/>
    <property type="match status" value="1"/>
</dbReference>
<dbReference type="PANTHER" id="PTHR10655">
    <property type="entry name" value="LYSOPHOSPHOLIPASE-RELATED"/>
    <property type="match status" value="1"/>
</dbReference>
<dbReference type="Pfam" id="PF02230">
    <property type="entry name" value="Abhydrolase_2"/>
    <property type="match status" value="1"/>
</dbReference>
<evidence type="ECO:0000256" key="1">
    <source>
        <dbReference type="ARBA" id="ARBA00006499"/>
    </source>
</evidence>
<dbReference type="Gene3D" id="3.40.50.1820">
    <property type="entry name" value="alpha/beta hydrolase"/>
    <property type="match status" value="1"/>
</dbReference>
<dbReference type="InterPro" id="IPR029058">
    <property type="entry name" value="AB_hydrolase_fold"/>
</dbReference>
<keyword evidence="2" id="KW-0378">Hydrolase</keyword>
<protein>
    <recommendedName>
        <fullName evidence="3">Phospholipase/carboxylesterase/thioesterase domain-containing protein</fullName>
    </recommendedName>
</protein>
<reference evidence="4" key="1">
    <citation type="submission" date="2018-06" db="EMBL/GenBank/DDBJ databases">
        <authorList>
            <person name="Zhirakovskaya E."/>
        </authorList>
    </citation>
    <scope>NUCLEOTIDE SEQUENCE</scope>
</reference>
<dbReference type="EMBL" id="UOFE01000035">
    <property type="protein sequence ID" value="VAW53680.1"/>
    <property type="molecule type" value="Genomic_DNA"/>
</dbReference>
<comment type="similarity">
    <text evidence="1">Belongs to the AB hydrolase superfamily. AB hydrolase 2 family.</text>
</comment>
<dbReference type="AlphaFoldDB" id="A0A3B0WMC0"/>
<evidence type="ECO:0000256" key="2">
    <source>
        <dbReference type="ARBA" id="ARBA00022801"/>
    </source>
</evidence>
<gene>
    <name evidence="4" type="ORF">MNBD_GAMMA05-1191</name>
</gene>
<accession>A0A3B0WMC0</accession>
<sequence>MSELDAIIIETRENPDCAVIWLHGLGADGNDFVPIVEQLQLPSHYAIRFVFPNAPIRPITINQGYPMPGWYDVSSMSIVDQEDEAGIKDSSAILKQLCDEQVSLGIDSSRIVLAGFSQGGAIALHCGCRYPKPLAGIMALSTYMPLPNSLEDEADENVAEVPIFMAHGRQDEVVKYEYGKQSMEKLDALNIEVLWHEYDMGHSVCDEEIHHIRNWLTDVL</sequence>
<evidence type="ECO:0000313" key="4">
    <source>
        <dbReference type="EMBL" id="VAW53680.1"/>
    </source>
</evidence>
<dbReference type="GO" id="GO:0016787">
    <property type="term" value="F:hydrolase activity"/>
    <property type="evidence" value="ECO:0007669"/>
    <property type="project" value="UniProtKB-KW"/>
</dbReference>
<dbReference type="InterPro" id="IPR003140">
    <property type="entry name" value="PLipase/COase/thioEstase"/>
</dbReference>
<dbReference type="PANTHER" id="PTHR10655:SF17">
    <property type="entry name" value="LYSOPHOSPHOLIPASE-LIKE PROTEIN 1"/>
    <property type="match status" value="1"/>
</dbReference>
<feature type="domain" description="Phospholipase/carboxylesterase/thioesterase" evidence="3">
    <location>
        <begin position="6"/>
        <end position="217"/>
    </location>
</feature>
<name>A0A3B0WMC0_9ZZZZ</name>
<dbReference type="InterPro" id="IPR050565">
    <property type="entry name" value="LYPA1-2/EST-like"/>
</dbReference>
<evidence type="ECO:0000259" key="3">
    <source>
        <dbReference type="Pfam" id="PF02230"/>
    </source>
</evidence>
<proteinExistence type="inferred from homology"/>